<dbReference type="EMBL" id="MVBM01000005">
    <property type="protein sequence ID" value="OOK72169.1"/>
    <property type="molecule type" value="Genomic_DNA"/>
</dbReference>
<evidence type="ECO:0000313" key="1">
    <source>
        <dbReference type="EMBL" id="OOK68046.1"/>
    </source>
</evidence>
<sequence length="67" mass="7128">MRSAKTRSAKTSAGIIAGQRGRRTVGSEVNGCMAARWLSWSATSDCRRHNTGCRKPTGVEGFKSGGQ</sequence>
<evidence type="ECO:0000313" key="3">
    <source>
        <dbReference type="Proteomes" id="UP000188532"/>
    </source>
</evidence>
<name>A0A1V3WNN4_MYCKA</name>
<dbReference type="Proteomes" id="UP000188532">
    <property type="component" value="Unassembled WGS sequence"/>
</dbReference>
<reference evidence="3 4" key="1">
    <citation type="submission" date="2017-02" db="EMBL/GenBank/DDBJ databases">
        <title>Complete genome sequences of Mycobacterium kansasii strains isolated from rhesus macaques.</title>
        <authorList>
            <person name="Panda A."/>
            <person name="Nagaraj S."/>
            <person name="Zhao X."/>
            <person name="Tettelin H."/>
            <person name="Detolla L.J."/>
        </authorList>
    </citation>
    <scope>NUCLEOTIDE SEQUENCE [LARGE SCALE GENOMIC DNA]</scope>
    <source>
        <strain evidence="1 3">11-3469</strain>
        <strain evidence="2 4">11-3813</strain>
    </source>
</reference>
<accession>A0A1V3WNN4</accession>
<gene>
    <name evidence="1" type="ORF">BZL29_7011</name>
    <name evidence="2" type="ORF">BZL30_5444</name>
</gene>
<organism evidence="1 3">
    <name type="scientific">Mycobacterium kansasii</name>
    <dbReference type="NCBI Taxonomy" id="1768"/>
    <lineage>
        <taxon>Bacteria</taxon>
        <taxon>Bacillati</taxon>
        <taxon>Actinomycetota</taxon>
        <taxon>Actinomycetes</taxon>
        <taxon>Mycobacteriales</taxon>
        <taxon>Mycobacteriaceae</taxon>
        <taxon>Mycobacterium</taxon>
    </lineage>
</organism>
<protein>
    <submittedName>
        <fullName evidence="1">Uncharacterized protein</fullName>
    </submittedName>
</protein>
<dbReference type="AlphaFoldDB" id="A0A1V3WNN4"/>
<dbReference type="Proteomes" id="UP000189229">
    <property type="component" value="Unassembled WGS sequence"/>
</dbReference>
<evidence type="ECO:0000313" key="4">
    <source>
        <dbReference type="Proteomes" id="UP000189229"/>
    </source>
</evidence>
<dbReference type="EMBL" id="MVBN01000008">
    <property type="protein sequence ID" value="OOK68046.1"/>
    <property type="molecule type" value="Genomic_DNA"/>
</dbReference>
<comment type="caution">
    <text evidence="1">The sequence shown here is derived from an EMBL/GenBank/DDBJ whole genome shotgun (WGS) entry which is preliminary data.</text>
</comment>
<evidence type="ECO:0000313" key="2">
    <source>
        <dbReference type="EMBL" id="OOK72169.1"/>
    </source>
</evidence>
<proteinExistence type="predicted"/>